<keyword evidence="3" id="KW-0808">Transferase</keyword>
<evidence type="ECO:0000256" key="3">
    <source>
        <dbReference type="ARBA" id="ARBA00022679"/>
    </source>
</evidence>
<comment type="subunit">
    <text evidence="1">Monomer.</text>
</comment>
<keyword evidence="2" id="KW-0489">Methyltransferase</keyword>
<dbReference type="InterPro" id="IPR016673">
    <property type="entry name" value="HHMT-like"/>
</dbReference>
<dbReference type="InterPro" id="IPR029063">
    <property type="entry name" value="SAM-dependent_MTases_sf"/>
</dbReference>
<keyword evidence="5" id="KW-0732">Signal</keyword>
<evidence type="ECO:0000256" key="5">
    <source>
        <dbReference type="SAM" id="SignalP"/>
    </source>
</evidence>
<reference evidence="6" key="1">
    <citation type="submission" date="2020-07" db="EMBL/GenBank/DDBJ databases">
        <title>A long reads based de novo assembly of the rainbow trout Arlee double haploid line genome.</title>
        <authorList>
            <person name="Gao G."/>
            <person name="Palti Y."/>
        </authorList>
    </citation>
    <scope>NUCLEOTIDE SEQUENCE [LARGE SCALE GENOMIC DNA]</scope>
</reference>
<dbReference type="SUPFAM" id="SSF53335">
    <property type="entry name" value="S-adenosyl-L-methionine-dependent methyltransferases"/>
    <property type="match status" value="1"/>
</dbReference>
<dbReference type="PROSITE" id="PS51597">
    <property type="entry name" value="SAM_HNMT"/>
    <property type="match status" value="1"/>
</dbReference>
<evidence type="ECO:0000256" key="2">
    <source>
        <dbReference type="ARBA" id="ARBA00022603"/>
    </source>
</evidence>
<dbReference type="FunFam" id="3.40.50.150:FF:000118">
    <property type="entry name" value="Histamine N-methyltransferase"/>
    <property type="match status" value="1"/>
</dbReference>
<dbReference type="Pfam" id="PF13489">
    <property type="entry name" value="Methyltransf_23"/>
    <property type="match status" value="1"/>
</dbReference>
<dbReference type="AlphaFoldDB" id="A0A8C7TRW9"/>
<keyword evidence="7" id="KW-1185">Reference proteome</keyword>
<dbReference type="Gene3D" id="3.40.50.150">
    <property type="entry name" value="Vaccinia Virus protein VP39"/>
    <property type="match status" value="1"/>
</dbReference>
<evidence type="ECO:0000256" key="1">
    <source>
        <dbReference type="ARBA" id="ARBA00011245"/>
    </source>
</evidence>
<gene>
    <name evidence="6" type="primary">HNMT</name>
</gene>
<sequence>MDSMNRPVLCIQTVCLVILLGTESTLPEGAREGFQVYSGRLLISLYTTARQSMLLTAAAMNTMKPAGYEGRYVQGFQFYLKHSEEHKAILGYVDKVLPGEFTRIGEGKSKMDVLGVGSGGGEMDAHILSILQSKLPATPLTADIVEPSIQLTDNFKALVKKTPSLQKIPFSWHTVTCGEYEKQVKDKREIKRFDFIHMIQMLYYVDDYPGTIKFFHNLLKENSKLLIVHEAAGSGWDTLWKTYRKELCTKSISDYMSAGDIKVHLERLELKYDEHLIPNTLDITDCFTDGDEMGELLLDFMTEQDHFHQSLTPDLRASILDLLRNRCSTEKEGRILFDCSLSCLLVYS</sequence>
<organism evidence="6 7">
    <name type="scientific">Oncorhynchus mykiss</name>
    <name type="common">Rainbow trout</name>
    <name type="synonym">Salmo gairdneri</name>
    <dbReference type="NCBI Taxonomy" id="8022"/>
    <lineage>
        <taxon>Eukaryota</taxon>
        <taxon>Metazoa</taxon>
        <taxon>Chordata</taxon>
        <taxon>Craniata</taxon>
        <taxon>Vertebrata</taxon>
        <taxon>Euteleostomi</taxon>
        <taxon>Actinopterygii</taxon>
        <taxon>Neopterygii</taxon>
        <taxon>Teleostei</taxon>
        <taxon>Protacanthopterygii</taxon>
        <taxon>Salmoniformes</taxon>
        <taxon>Salmonidae</taxon>
        <taxon>Salmoninae</taxon>
        <taxon>Oncorhynchus</taxon>
    </lineage>
</organism>
<reference evidence="6" key="3">
    <citation type="submission" date="2025-09" db="UniProtKB">
        <authorList>
            <consortium name="Ensembl"/>
        </authorList>
    </citation>
    <scope>IDENTIFICATION</scope>
</reference>
<evidence type="ECO:0000256" key="4">
    <source>
        <dbReference type="ARBA" id="ARBA00022691"/>
    </source>
</evidence>
<dbReference type="GeneTree" id="ENSGT00390000002862"/>
<dbReference type="Proteomes" id="UP000694395">
    <property type="component" value="Chromosome 22"/>
</dbReference>
<dbReference type="GO" id="GO:0008170">
    <property type="term" value="F:N-methyltransferase activity"/>
    <property type="evidence" value="ECO:0007669"/>
    <property type="project" value="InterPro"/>
</dbReference>
<name>A0A8C7TRW9_ONCMY</name>
<evidence type="ECO:0000313" key="6">
    <source>
        <dbReference type="Ensembl" id="ENSOMYP00000082261.2"/>
    </source>
</evidence>
<evidence type="ECO:0000313" key="7">
    <source>
        <dbReference type="Proteomes" id="UP000694395"/>
    </source>
</evidence>
<dbReference type="Ensembl" id="ENSOMYT00000089626.2">
    <property type="protein sequence ID" value="ENSOMYP00000082261.2"/>
    <property type="gene ID" value="ENSOMYG00000037985.2"/>
</dbReference>
<dbReference type="GO" id="GO:0032259">
    <property type="term" value="P:methylation"/>
    <property type="evidence" value="ECO:0007669"/>
    <property type="project" value="UniProtKB-KW"/>
</dbReference>
<accession>A0A8C7TRW9</accession>
<feature type="chain" id="PRO_5035423168" evidence="5">
    <location>
        <begin position="25"/>
        <end position="348"/>
    </location>
</feature>
<proteinExistence type="predicted"/>
<keyword evidence="4" id="KW-0949">S-adenosyl-L-methionine</keyword>
<protein>
    <submittedName>
        <fullName evidence="6">Histamine N-methyltransferase</fullName>
    </submittedName>
</protein>
<reference evidence="6" key="2">
    <citation type="submission" date="2025-08" db="UniProtKB">
        <authorList>
            <consortium name="Ensembl"/>
        </authorList>
    </citation>
    <scope>IDENTIFICATION</scope>
</reference>
<feature type="signal peptide" evidence="5">
    <location>
        <begin position="1"/>
        <end position="24"/>
    </location>
</feature>